<evidence type="ECO:0000313" key="1">
    <source>
        <dbReference type="EMBL" id="KAJ5247712.1"/>
    </source>
</evidence>
<name>A0A9W9PKF7_9EURO</name>
<keyword evidence="2" id="KW-1185">Reference proteome</keyword>
<dbReference type="EMBL" id="JAPQKS010000002">
    <property type="protein sequence ID" value="KAJ5247712.1"/>
    <property type="molecule type" value="Genomic_DNA"/>
</dbReference>
<proteinExistence type="predicted"/>
<dbReference type="Proteomes" id="UP001150941">
    <property type="component" value="Unassembled WGS sequence"/>
</dbReference>
<evidence type="ECO:0000313" key="2">
    <source>
        <dbReference type="Proteomes" id="UP001150941"/>
    </source>
</evidence>
<protein>
    <submittedName>
        <fullName evidence="1">Uncharacterized protein</fullName>
    </submittedName>
</protein>
<accession>A0A9W9PKF7</accession>
<organism evidence="1 2">
    <name type="scientific">Penicillium chermesinum</name>
    <dbReference type="NCBI Taxonomy" id="63820"/>
    <lineage>
        <taxon>Eukaryota</taxon>
        <taxon>Fungi</taxon>
        <taxon>Dikarya</taxon>
        <taxon>Ascomycota</taxon>
        <taxon>Pezizomycotina</taxon>
        <taxon>Eurotiomycetes</taxon>
        <taxon>Eurotiomycetidae</taxon>
        <taxon>Eurotiales</taxon>
        <taxon>Aspergillaceae</taxon>
        <taxon>Penicillium</taxon>
    </lineage>
</organism>
<dbReference type="RefSeq" id="XP_058335133.1">
    <property type="nucleotide sequence ID" value="XM_058471992.1"/>
</dbReference>
<reference evidence="1" key="2">
    <citation type="journal article" date="2023" name="IMA Fungus">
        <title>Comparative genomic study of the Penicillium genus elucidates a diverse pangenome and 15 lateral gene transfer events.</title>
        <authorList>
            <person name="Petersen C."/>
            <person name="Sorensen T."/>
            <person name="Nielsen M.R."/>
            <person name="Sondergaard T.E."/>
            <person name="Sorensen J.L."/>
            <person name="Fitzpatrick D.A."/>
            <person name="Frisvad J.C."/>
            <person name="Nielsen K.L."/>
        </authorList>
    </citation>
    <scope>NUCLEOTIDE SEQUENCE</scope>
    <source>
        <strain evidence="1">IBT 19713</strain>
    </source>
</reference>
<dbReference type="AlphaFoldDB" id="A0A9W9PKF7"/>
<sequence>MVNSACFWPRDSTRLQRWPRSQKAGKEQYRPKEERIRSILSMLWNDDDRCLVRRALRSRSSLFTSEVQYAIMSPATLSGAPGRADLTVV</sequence>
<reference evidence="1" key="1">
    <citation type="submission" date="2022-11" db="EMBL/GenBank/DDBJ databases">
        <authorList>
            <person name="Petersen C."/>
        </authorList>
    </citation>
    <scope>NUCLEOTIDE SEQUENCE</scope>
    <source>
        <strain evidence="1">IBT 19713</strain>
    </source>
</reference>
<comment type="caution">
    <text evidence="1">The sequence shown here is derived from an EMBL/GenBank/DDBJ whole genome shotgun (WGS) entry which is preliminary data.</text>
</comment>
<gene>
    <name evidence="1" type="ORF">N7468_002695</name>
</gene>
<dbReference type="GeneID" id="83199295"/>